<dbReference type="Gene3D" id="3.40.640.10">
    <property type="entry name" value="Type I PLP-dependent aspartate aminotransferase-like (Major domain)"/>
    <property type="match status" value="1"/>
</dbReference>
<comment type="cofactor">
    <cofactor evidence="1 4">
        <name>pyridoxal 5'-phosphate</name>
        <dbReference type="ChEBI" id="CHEBI:597326"/>
    </cofactor>
</comment>
<evidence type="ECO:0000256" key="2">
    <source>
        <dbReference type="ARBA" id="ARBA00022576"/>
    </source>
</evidence>
<dbReference type="RefSeq" id="WP_118656267.1">
    <property type="nucleotide sequence ID" value="NZ_JACOOK010000001.1"/>
</dbReference>
<dbReference type="InterPro" id="IPR004839">
    <property type="entry name" value="Aminotransferase_I/II_large"/>
</dbReference>
<keyword evidence="2 4" id="KW-0032">Aminotransferase</keyword>
<dbReference type="PANTHER" id="PTHR42832:SF3">
    <property type="entry name" value="L-GLUTAMINE--4-(METHYLSULFANYL)-2-OXOBUTANOATE AMINOTRANSFERASE"/>
    <property type="match status" value="1"/>
</dbReference>
<comment type="similarity">
    <text evidence="4">Belongs to the class-I pyridoxal-phosphate-dependent aminotransferase family.</text>
</comment>
<sequence>MNPIKVELAERLGSVEEYYFSKKLREIDEMRAAGREVINLGIGSPDQPPHPEVVATLAAEAAKPGNHGYQPYKGAAVLRNAFAAWYRDRYGVTLDPVSEILPLIGSKEGIMHVCMTYLDKGDKVLVPNPGYPTYRSAATIAGGVCVDYKLREATGWMPDFDEIERQGIQGVKMMIVNYPHMPTGAIPQEGLFQKLVDFAKKHNILLLHDNPYSFLRNPRPASLLAADGAMDVAIELNSLSKSHSMAGWRIGMIGAAKQRIDEIIRFKSNMDSGMFYPMQAAAAKALSLGDDWYRSINKLYGSREAKAYEILNQIGCSYDAGQAGLFVWGRLPEGAGDCYEFSDKILNGCGVFLTPGGIFGSEGNRYVRISLCATEELLQRSIDKIKSLL</sequence>
<comment type="caution">
    <text evidence="6">The sequence shown here is derived from an EMBL/GenBank/DDBJ whole genome shotgun (WGS) entry which is preliminary data.</text>
</comment>
<name>A0ABR7CJ90_9BACT</name>
<reference evidence="6 7" key="1">
    <citation type="submission" date="2020-08" db="EMBL/GenBank/DDBJ databases">
        <title>Genome public.</title>
        <authorList>
            <person name="Liu C."/>
            <person name="Sun Q."/>
        </authorList>
    </citation>
    <scope>NUCLEOTIDE SEQUENCE [LARGE SCALE GENOMIC DNA]</scope>
    <source>
        <strain evidence="6 7">New-7</strain>
    </source>
</reference>
<dbReference type="InterPro" id="IPR015421">
    <property type="entry name" value="PyrdxlP-dep_Trfase_major"/>
</dbReference>
<keyword evidence="7" id="KW-1185">Reference proteome</keyword>
<keyword evidence="3 4" id="KW-0808">Transferase</keyword>
<dbReference type="InterPro" id="IPR015422">
    <property type="entry name" value="PyrdxlP-dep_Trfase_small"/>
</dbReference>
<proteinExistence type="inferred from homology"/>
<evidence type="ECO:0000256" key="3">
    <source>
        <dbReference type="ARBA" id="ARBA00022679"/>
    </source>
</evidence>
<evidence type="ECO:0000313" key="7">
    <source>
        <dbReference type="Proteomes" id="UP000636891"/>
    </source>
</evidence>
<dbReference type="InterPro" id="IPR050881">
    <property type="entry name" value="LL-DAP_aminotransferase"/>
</dbReference>
<evidence type="ECO:0000259" key="5">
    <source>
        <dbReference type="Pfam" id="PF00155"/>
    </source>
</evidence>
<dbReference type="GO" id="GO:0008483">
    <property type="term" value="F:transaminase activity"/>
    <property type="evidence" value="ECO:0007669"/>
    <property type="project" value="UniProtKB-KW"/>
</dbReference>
<dbReference type="SUPFAM" id="SSF53383">
    <property type="entry name" value="PLP-dependent transferases"/>
    <property type="match status" value="1"/>
</dbReference>
<gene>
    <name evidence="6" type="ORF">H8S08_01575</name>
</gene>
<feature type="domain" description="Aminotransferase class I/classII large" evidence="5">
    <location>
        <begin position="36"/>
        <end position="385"/>
    </location>
</feature>
<evidence type="ECO:0000313" key="6">
    <source>
        <dbReference type="EMBL" id="MBC5615710.1"/>
    </source>
</evidence>
<dbReference type="PANTHER" id="PTHR42832">
    <property type="entry name" value="AMINO ACID AMINOTRANSFERASE"/>
    <property type="match status" value="1"/>
</dbReference>
<dbReference type="Proteomes" id="UP000636891">
    <property type="component" value="Unassembled WGS sequence"/>
</dbReference>
<dbReference type="EMBL" id="JACOOK010000001">
    <property type="protein sequence ID" value="MBC5615710.1"/>
    <property type="molecule type" value="Genomic_DNA"/>
</dbReference>
<protein>
    <recommendedName>
        <fullName evidence="4">Aminotransferase</fullName>
        <ecNumber evidence="4">2.6.1.-</ecNumber>
    </recommendedName>
</protein>
<accession>A0ABR7CJ90</accession>
<evidence type="ECO:0000256" key="4">
    <source>
        <dbReference type="RuleBase" id="RU000481"/>
    </source>
</evidence>
<evidence type="ECO:0000256" key="1">
    <source>
        <dbReference type="ARBA" id="ARBA00001933"/>
    </source>
</evidence>
<dbReference type="Pfam" id="PF00155">
    <property type="entry name" value="Aminotran_1_2"/>
    <property type="match status" value="1"/>
</dbReference>
<dbReference type="Gene3D" id="3.90.1150.10">
    <property type="entry name" value="Aspartate Aminotransferase, domain 1"/>
    <property type="match status" value="1"/>
</dbReference>
<dbReference type="CDD" id="cd00609">
    <property type="entry name" value="AAT_like"/>
    <property type="match status" value="1"/>
</dbReference>
<dbReference type="InterPro" id="IPR015424">
    <property type="entry name" value="PyrdxlP-dep_Trfase"/>
</dbReference>
<dbReference type="EC" id="2.6.1.-" evidence="4"/>
<dbReference type="PROSITE" id="PS00105">
    <property type="entry name" value="AA_TRANSFER_CLASS_1"/>
    <property type="match status" value="1"/>
</dbReference>
<organism evidence="6 7">
    <name type="scientific">Alistipes hominis</name>
    <dbReference type="NCBI Taxonomy" id="2763015"/>
    <lineage>
        <taxon>Bacteria</taxon>
        <taxon>Pseudomonadati</taxon>
        <taxon>Bacteroidota</taxon>
        <taxon>Bacteroidia</taxon>
        <taxon>Bacteroidales</taxon>
        <taxon>Rikenellaceae</taxon>
        <taxon>Alistipes</taxon>
    </lineage>
</organism>
<dbReference type="InterPro" id="IPR004838">
    <property type="entry name" value="NHTrfase_class1_PyrdxlP-BS"/>
</dbReference>